<dbReference type="InterPro" id="IPR036737">
    <property type="entry name" value="OmpA-like_sf"/>
</dbReference>
<dbReference type="Pfam" id="PF13677">
    <property type="entry name" value="MotB_plug"/>
    <property type="match status" value="1"/>
</dbReference>
<dbReference type="InterPro" id="IPR006665">
    <property type="entry name" value="OmpA-like"/>
</dbReference>
<dbReference type="InterPro" id="IPR050330">
    <property type="entry name" value="Bact_OuterMem_StrucFunc"/>
</dbReference>
<reference evidence="10" key="1">
    <citation type="submission" date="2022-04" db="EMBL/GenBank/DDBJ databases">
        <title>Desulfatitalea alkaliphila sp. nov., a novel anaerobic sulfate-reducing bacterium isolated from terrestrial mud volcano, Taman Peninsula, Russia.</title>
        <authorList>
            <person name="Khomyakova M.A."/>
            <person name="Merkel A.Y."/>
            <person name="Slobodkin A.I."/>
        </authorList>
    </citation>
    <scope>NUCLEOTIDE SEQUENCE</scope>
    <source>
        <strain evidence="10">M08but</strain>
    </source>
</reference>
<dbReference type="GO" id="GO:0005886">
    <property type="term" value="C:plasma membrane"/>
    <property type="evidence" value="ECO:0007669"/>
    <property type="project" value="UniProtKB-SubCell"/>
</dbReference>
<keyword evidence="5 8" id="KW-1133">Transmembrane helix</keyword>
<comment type="similarity">
    <text evidence="2">Belongs to the MotB family.</text>
</comment>
<comment type="subcellular location">
    <subcellularLocation>
        <location evidence="1">Cell membrane</location>
        <topology evidence="1">Single-pass membrane protein</topology>
    </subcellularLocation>
</comment>
<dbReference type="Proteomes" id="UP001165427">
    <property type="component" value="Unassembled WGS sequence"/>
</dbReference>
<evidence type="ECO:0000256" key="8">
    <source>
        <dbReference type="SAM" id="Phobius"/>
    </source>
</evidence>
<dbReference type="PANTHER" id="PTHR30329:SF21">
    <property type="entry name" value="LIPOPROTEIN YIAD-RELATED"/>
    <property type="match status" value="1"/>
</dbReference>
<feature type="domain" description="OmpA-like" evidence="9">
    <location>
        <begin position="117"/>
        <end position="238"/>
    </location>
</feature>
<evidence type="ECO:0000256" key="6">
    <source>
        <dbReference type="ARBA" id="ARBA00023136"/>
    </source>
</evidence>
<evidence type="ECO:0000259" key="9">
    <source>
        <dbReference type="PROSITE" id="PS51123"/>
    </source>
</evidence>
<name>A0AA41R4G7_9BACT</name>
<evidence type="ECO:0000256" key="1">
    <source>
        <dbReference type="ARBA" id="ARBA00004162"/>
    </source>
</evidence>
<sequence>MAARFKRRRLAVRRDPPIDTNRWQLVYTGFILIMLCFFVLLTSFVSLEPAKITRFVNSFSSAVNVLGGGSSVEQGRMLSDVQVELMAREDVLARLFEQVRQASRSAGLTEARLQRTPRGVVLTLEDKLLFDTGKAGFTAAAYPRMAQIAELVRTIEVPVEIEGHTDDRPIRTLRFPSNWELSTARAVTVLRYLTETRGVDRQRLSAVGYGQFRPVAPNDSEAHRAMNRRVDLVFRVDVEEF</sequence>
<dbReference type="SUPFAM" id="SSF103088">
    <property type="entry name" value="OmpA-like"/>
    <property type="match status" value="1"/>
</dbReference>
<gene>
    <name evidence="10" type="ORF">MRX98_12030</name>
</gene>
<keyword evidence="11" id="KW-1185">Reference proteome</keyword>
<keyword evidence="3" id="KW-1003">Cell membrane</keyword>
<evidence type="ECO:0000313" key="11">
    <source>
        <dbReference type="Proteomes" id="UP001165427"/>
    </source>
</evidence>
<dbReference type="PROSITE" id="PS51123">
    <property type="entry name" value="OMPA_2"/>
    <property type="match status" value="1"/>
</dbReference>
<evidence type="ECO:0000256" key="5">
    <source>
        <dbReference type="ARBA" id="ARBA00022989"/>
    </source>
</evidence>
<dbReference type="CDD" id="cd07185">
    <property type="entry name" value="OmpA_C-like"/>
    <property type="match status" value="1"/>
</dbReference>
<evidence type="ECO:0000256" key="7">
    <source>
        <dbReference type="PROSITE-ProRule" id="PRU00473"/>
    </source>
</evidence>
<evidence type="ECO:0000313" key="10">
    <source>
        <dbReference type="EMBL" id="MCJ8501303.1"/>
    </source>
</evidence>
<dbReference type="RefSeq" id="WP_246908473.1">
    <property type="nucleotide sequence ID" value="NZ_JALJRB010000012.1"/>
</dbReference>
<dbReference type="PANTHER" id="PTHR30329">
    <property type="entry name" value="STATOR ELEMENT OF FLAGELLAR MOTOR COMPLEX"/>
    <property type="match status" value="1"/>
</dbReference>
<dbReference type="InterPro" id="IPR025713">
    <property type="entry name" value="MotB-like_N_dom"/>
</dbReference>
<accession>A0AA41R4G7</accession>
<dbReference type="Gene3D" id="3.30.1330.60">
    <property type="entry name" value="OmpA-like domain"/>
    <property type="match status" value="1"/>
</dbReference>
<protein>
    <submittedName>
        <fullName evidence="10">OmpA family protein</fullName>
    </submittedName>
</protein>
<feature type="transmembrane region" description="Helical" evidence="8">
    <location>
        <begin position="25"/>
        <end position="47"/>
    </location>
</feature>
<dbReference type="AlphaFoldDB" id="A0AA41R4G7"/>
<evidence type="ECO:0000256" key="3">
    <source>
        <dbReference type="ARBA" id="ARBA00022475"/>
    </source>
</evidence>
<keyword evidence="6 7" id="KW-0472">Membrane</keyword>
<dbReference type="EMBL" id="JALJRB010000012">
    <property type="protein sequence ID" value="MCJ8501303.1"/>
    <property type="molecule type" value="Genomic_DNA"/>
</dbReference>
<comment type="caution">
    <text evidence="10">The sequence shown here is derived from an EMBL/GenBank/DDBJ whole genome shotgun (WGS) entry which is preliminary data.</text>
</comment>
<organism evidence="10 11">
    <name type="scientific">Desulfatitalea alkaliphila</name>
    <dbReference type="NCBI Taxonomy" id="2929485"/>
    <lineage>
        <taxon>Bacteria</taxon>
        <taxon>Pseudomonadati</taxon>
        <taxon>Thermodesulfobacteriota</taxon>
        <taxon>Desulfobacteria</taxon>
        <taxon>Desulfobacterales</taxon>
        <taxon>Desulfosarcinaceae</taxon>
        <taxon>Desulfatitalea</taxon>
    </lineage>
</organism>
<evidence type="ECO:0000256" key="4">
    <source>
        <dbReference type="ARBA" id="ARBA00022692"/>
    </source>
</evidence>
<evidence type="ECO:0000256" key="2">
    <source>
        <dbReference type="ARBA" id="ARBA00008914"/>
    </source>
</evidence>
<dbReference type="Pfam" id="PF00691">
    <property type="entry name" value="OmpA"/>
    <property type="match status" value="1"/>
</dbReference>
<proteinExistence type="inferred from homology"/>
<keyword evidence="4 8" id="KW-0812">Transmembrane</keyword>